<keyword evidence="3" id="KW-1185">Reference proteome</keyword>
<dbReference type="Proteomes" id="UP001295740">
    <property type="component" value="Unassembled WGS sequence"/>
</dbReference>
<evidence type="ECO:0000256" key="1">
    <source>
        <dbReference type="SAM" id="MobiDB-lite"/>
    </source>
</evidence>
<comment type="caution">
    <text evidence="2">The sequence shown here is derived from an EMBL/GenBank/DDBJ whole genome shotgun (WGS) entry which is preliminary data.</text>
</comment>
<accession>A0AAI8VWZ7</accession>
<feature type="region of interest" description="Disordered" evidence="1">
    <location>
        <begin position="110"/>
        <end position="143"/>
    </location>
</feature>
<dbReference type="EMBL" id="CAUWAG010000019">
    <property type="protein sequence ID" value="CAJ2512295.1"/>
    <property type="molecule type" value="Genomic_DNA"/>
</dbReference>
<evidence type="ECO:0000313" key="3">
    <source>
        <dbReference type="Proteomes" id="UP001295740"/>
    </source>
</evidence>
<feature type="region of interest" description="Disordered" evidence="1">
    <location>
        <begin position="41"/>
        <end position="78"/>
    </location>
</feature>
<reference evidence="2" key="1">
    <citation type="submission" date="2023-10" db="EMBL/GenBank/DDBJ databases">
        <authorList>
            <person name="Hackl T."/>
        </authorList>
    </citation>
    <scope>NUCLEOTIDE SEQUENCE</scope>
</reference>
<organism evidence="2 3">
    <name type="scientific">Anthostomella pinea</name>
    <dbReference type="NCBI Taxonomy" id="933095"/>
    <lineage>
        <taxon>Eukaryota</taxon>
        <taxon>Fungi</taxon>
        <taxon>Dikarya</taxon>
        <taxon>Ascomycota</taxon>
        <taxon>Pezizomycotina</taxon>
        <taxon>Sordariomycetes</taxon>
        <taxon>Xylariomycetidae</taxon>
        <taxon>Xylariales</taxon>
        <taxon>Xylariaceae</taxon>
        <taxon>Anthostomella</taxon>
    </lineage>
</organism>
<name>A0AAI8VWZ7_9PEZI</name>
<protein>
    <submittedName>
        <fullName evidence="2">Uu.00g053100.m01.CDS01</fullName>
    </submittedName>
</protein>
<gene>
    <name evidence="2" type="ORF">KHLLAP_LOCUS12763</name>
</gene>
<feature type="compositionally biased region" description="Acidic residues" evidence="1">
    <location>
        <begin position="110"/>
        <end position="135"/>
    </location>
</feature>
<dbReference type="AlphaFoldDB" id="A0AAI8VWZ7"/>
<sequence length="221" mass="24980">MLFESPVSNTMCHLIHEAFLHACNHTVRTLEHYFQNVESQRWSPHADDPGCQLCEGRQDSTETSPDQTQPPPNQMVQTRTLPRPTQWAAGYGTSPISDKSEETSLFIEEAEEDVKDEKIEEDELEAGDDDDDDYSEWCSSPKSPSSIVRAAQQIQSEALFRCGRGQLAKARGYRPRKAGEVLGPARQGHAAHYGKPGQANIQRHNHVWRDDLFRFRSAGFK</sequence>
<proteinExistence type="predicted"/>
<evidence type="ECO:0000313" key="2">
    <source>
        <dbReference type="EMBL" id="CAJ2512295.1"/>
    </source>
</evidence>